<gene>
    <name evidence="2" type="ORF">Vqi01_17440</name>
</gene>
<evidence type="ECO:0000313" key="3">
    <source>
        <dbReference type="Proteomes" id="UP000653076"/>
    </source>
</evidence>
<comment type="caution">
    <text evidence="2">The sequence shown here is derived from an EMBL/GenBank/DDBJ whole genome shotgun (WGS) entry which is preliminary data.</text>
</comment>
<feature type="compositionally biased region" description="Low complexity" evidence="1">
    <location>
        <begin position="1"/>
        <end position="20"/>
    </location>
</feature>
<sequence>MSRADAQGQGAAQARHSQSGRSGRWDCDVICVPPLRGSRLEAGPSVADVPDGPASVPPVLLARIRAVPMCTVW</sequence>
<accession>A0ABQ4J910</accession>
<proteinExistence type="predicted"/>
<feature type="region of interest" description="Disordered" evidence="1">
    <location>
        <begin position="1"/>
        <end position="25"/>
    </location>
</feature>
<evidence type="ECO:0000313" key="2">
    <source>
        <dbReference type="EMBL" id="GIJ26582.1"/>
    </source>
</evidence>
<evidence type="ECO:0000256" key="1">
    <source>
        <dbReference type="SAM" id="MobiDB-lite"/>
    </source>
</evidence>
<reference evidence="2 3" key="1">
    <citation type="submission" date="2021-01" db="EMBL/GenBank/DDBJ databases">
        <title>Whole genome shotgun sequence of Verrucosispora qiuiae NBRC 106684.</title>
        <authorList>
            <person name="Komaki H."/>
            <person name="Tamura T."/>
        </authorList>
    </citation>
    <scope>NUCLEOTIDE SEQUENCE [LARGE SCALE GENOMIC DNA]</scope>
    <source>
        <strain evidence="2 3">NBRC 106684</strain>
    </source>
</reference>
<dbReference type="EMBL" id="BOPC01000022">
    <property type="protein sequence ID" value="GIJ26582.1"/>
    <property type="molecule type" value="Genomic_DNA"/>
</dbReference>
<keyword evidence="3" id="KW-1185">Reference proteome</keyword>
<organism evidence="2 3">
    <name type="scientific">Micromonospora qiuiae</name>
    <dbReference type="NCBI Taxonomy" id="502268"/>
    <lineage>
        <taxon>Bacteria</taxon>
        <taxon>Bacillati</taxon>
        <taxon>Actinomycetota</taxon>
        <taxon>Actinomycetes</taxon>
        <taxon>Micromonosporales</taxon>
        <taxon>Micromonosporaceae</taxon>
        <taxon>Micromonospora</taxon>
    </lineage>
</organism>
<protein>
    <submittedName>
        <fullName evidence="2">Uncharacterized protein</fullName>
    </submittedName>
</protein>
<dbReference type="Proteomes" id="UP000653076">
    <property type="component" value="Unassembled WGS sequence"/>
</dbReference>
<name>A0ABQ4J910_9ACTN</name>